<dbReference type="SUPFAM" id="SSF74653">
    <property type="entry name" value="TolA/TonB C-terminal domain"/>
    <property type="match status" value="1"/>
</dbReference>
<dbReference type="EMBL" id="FMAJ01000007">
    <property type="protein sequence ID" value="SCB59369.1"/>
    <property type="molecule type" value="Genomic_DNA"/>
</dbReference>
<dbReference type="Gene3D" id="3.30.1150.10">
    <property type="match status" value="1"/>
</dbReference>
<gene>
    <name evidence="1" type="ORF">GA0061105_10755</name>
</gene>
<proteinExistence type="predicted"/>
<evidence type="ECO:0000313" key="1">
    <source>
        <dbReference type="EMBL" id="SCB59369.1"/>
    </source>
</evidence>
<accession>A0A1C3Y4P3</accession>
<protein>
    <submittedName>
        <fullName evidence="1">Uncharacterized protein</fullName>
    </submittedName>
</protein>
<sequence>MLRNPIHLAKSFGRYAVLTGLILGLAFPFNANSETADRRNSEANSPVLTGAEFDAVRNAIGSRFFVDNRLKDIGSVRLTIRIKLARDGQIVGNPDVQVTGGSERARKSLADSGLRAVRRAAPFTMLPKDKYDVWKEVVFNFDTSALTQ</sequence>
<dbReference type="AlphaFoldDB" id="A0A1C3Y4P3"/>
<organism evidence="1 2">
    <name type="scientific">Rhizobium aethiopicum</name>
    <dbReference type="NCBI Taxonomy" id="1138170"/>
    <lineage>
        <taxon>Bacteria</taxon>
        <taxon>Pseudomonadati</taxon>
        <taxon>Pseudomonadota</taxon>
        <taxon>Alphaproteobacteria</taxon>
        <taxon>Hyphomicrobiales</taxon>
        <taxon>Rhizobiaceae</taxon>
        <taxon>Rhizobium/Agrobacterium group</taxon>
        <taxon>Rhizobium</taxon>
    </lineage>
</organism>
<evidence type="ECO:0000313" key="2">
    <source>
        <dbReference type="Proteomes" id="UP000198723"/>
    </source>
</evidence>
<dbReference type="RefSeq" id="WP_092751529.1">
    <property type="nucleotide sequence ID" value="NZ_FMAJ01000007.1"/>
</dbReference>
<name>A0A1C3Y4P3_9HYPH</name>
<reference evidence="1 2" key="1">
    <citation type="submission" date="2016-08" db="EMBL/GenBank/DDBJ databases">
        <authorList>
            <person name="Seilhamer J.J."/>
        </authorList>
    </citation>
    <scope>NUCLEOTIDE SEQUENCE [LARGE SCALE GENOMIC DNA]</scope>
    <source>
        <strain evidence="1 2">HBR26</strain>
    </source>
</reference>
<dbReference type="Proteomes" id="UP000198723">
    <property type="component" value="Unassembled WGS sequence"/>
</dbReference>
<dbReference type="STRING" id="1138170.GA0061105_10755"/>